<dbReference type="PANTHER" id="PTHR37816">
    <property type="entry name" value="YALI0E33011P"/>
    <property type="match status" value="1"/>
</dbReference>
<dbReference type="InterPro" id="IPR027417">
    <property type="entry name" value="P-loop_NTPase"/>
</dbReference>
<comment type="caution">
    <text evidence="2">The sequence shown here is derived from an EMBL/GenBank/DDBJ whole genome shotgun (WGS) entry which is preliminary data.</text>
</comment>
<feature type="domain" description="AAA+ ATPase" evidence="1">
    <location>
        <begin position="17"/>
        <end position="131"/>
    </location>
</feature>
<name>A0A2P8H052_9MICO</name>
<dbReference type="GO" id="GO:0016301">
    <property type="term" value="F:kinase activity"/>
    <property type="evidence" value="ECO:0007669"/>
    <property type="project" value="UniProtKB-KW"/>
</dbReference>
<reference evidence="2 4" key="1">
    <citation type="submission" date="2018-03" db="EMBL/GenBank/DDBJ databases">
        <title>Genomic Encyclopedia of Archaeal and Bacterial Type Strains, Phase II (KMG-II): from individual species to whole genera.</title>
        <authorList>
            <person name="Goeker M."/>
        </authorList>
    </citation>
    <scope>NUCLEOTIDE SEQUENCE [LARGE SCALE GENOMIC DNA]</scope>
    <source>
        <strain evidence="2 4">DSM 21548</strain>
    </source>
</reference>
<sequence>MVDREQQNDPSPVEPRLPRRILVAGSSGAGKTTLAAALASRLSLPYTELDSLFHGPSWTPRESFVADVTAIAHADAWVSEWSYSSARPVLLDRAELFIGLDYSRAVVMARVIRRTLVRRWARIELWNGNREPALRTVFTDPEHVVRWSWSTFTRNRKLIRSVAAAPPPGLDVILLRSPRCTQAWLDGFAG</sequence>
<reference evidence="3 5" key="2">
    <citation type="submission" date="2018-12" db="EMBL/GenBank/DDBJ databases">
        <authorList>
            <person name="hu s."/>
            <person name="Xu Y."/>
            <person name="Xu B."/>
            <person name="Li F."/>
        </authorList>
    </citation>
    <scope>NUCLEOTIDE SEQUENCE [LARGE SCALE GENOMIC DNA]</scope>
    <source>
        <strain evidence="3 5">KSW2-17</strain>
    </source>
</reference>
<proteinExistence type="predicted"/>
<gene>
    <name evidence="2" type="ORF">CLV49_3235</name>
    <name evidence="3" type="ORF">ELQ93_03080</name>
</gene>
<protein>
    <submittedName>
        <fullName evidence="3">AAA family ATPase</fullName>
    </submittedName>
    <submittedName>
        <fullName evidence="2">Adenylate kinase family enzyme</fullName>
    </submittedName>
</protein>
<keyword evidence="2" id="KW-0418">Kinase</keyword>
<evidence type="ECO:0000313" key="2">
    <source>
        <dbReference type="EMBL" id="PSL39593.1"/>
    </source>
</evidence>
<dbReference type="EMBL" id="RZGY01000001">
    <property type="protein sequence ID" value="RUQ86013.1"/>
    <property type="molecule type" value="Genomic_DNA"/>
</dbReference>
<dbReference type="Proteomes" id="UP000241203">
    <property type="component" value="Unassembled WGS sequence"/>
</dbReference>
<dbReference type="RefSeq" id="WP_106564438.1">
    <property type="nucleotide sequence ID" value="NZ_PYAU01000001.1"/>
</dbReference>
<evidence type="ECO:0000313" key="3">
    <source>
        <dbReference type="EMBL" id="RUQ86013.1"/>
    </source>
</evidence>
<dbReference type="PANTHER" id="PTHR37816:SF1">
    <property type="entry name" value="TOXIN"/>
    <property type="match status" value="1"/>
</dbReference>
<dbReference type="AlphaFoldDB" id="A0A2P8H052"/>
<accession>A0A2P8H052</accession>
<organism evidence="2 4">
    <name type="scientific">Labedella gwakjiensis</name>
    <dbReference type="NCBI Taxonomy" id="390269"/>
    <lineage>
        <taxon>Bacteria</taxon>
        <taxon>Bacillati</taxon>
        <taxon>Actinomycetota</taxon>
        <taxon>Actinomycetes</taxon>
        <taxon>Micrococcales</taxon>
        <taxon>Microbacteriaceae</taxon>
        <taxon>Labedella</taxon>
    </lineage>
</organism>
<dbReference type="InterPro" id="IPR003593">
    <property type="entry name" value="AAA+_ATPase"/>
</dbReference>
<evidence type="ECO:0000313" key="5">
    <source>
        <dbReference type="Proteomes" id="UP000268291"/>
    </source>
</evidence>
<keyword evidence="2" id="KW-0808">Transferase</keyword>
<evidence type="ECO:0000313" key="4">
    <source>
        <dbReference type="Proteomes" id="UP000241203"/>
    </source>
</evidence>
<dbReference type="SMART" id="SM00382">
    <property type="entry name" value="AAA"/>
    <property type="match status" value="1"/>
</dbReference>
<dbReference type="SUPFAM" id="SSF52540">
    <property type="entry name" value="P-loop containing nucleoside triphosphate hydrolases"/>
    <property type="match status" value="1"/>
</dbReference>
<dbReference type="Proteomes" id="UP000268291">
    <property type="component" value="Unassembled WGS sequence"/>
</dbReference>
<dbReference type="Gene3D" id="3.40.50.300">
    <property type="entry name" value="P-loop containing nucleotide triphosphate hydrolases"/>
    <property type="match status" value="1"/>
</dbReference>
<keyword evidence="5" id="KW-1185">Reference proteome</keyword>
<dbReference type="OrthoDB" id="3199600at2"/>
<evidence type="ECO:0000259" key="1">
    <source>
        <dbReference type="SMART" id="SM00382"/>
    </source>
</evidence>
<dbReference type="InterPro" id="IPR052922">
    <property type="entry name" value="Cytidylate_Kinase-2"/>
</dbReference>
<dbReference type="EMBL" id="PYAU01000001">
    <property type="protein sequence ID" value="PSL39593.1"/>
    <property type="molecule type" value="Genomic_DNA"/>
</dbReference>